<dbReference type="PANTHER" id="PTHR21198">
    <property type="entry name" value="GLUTAMATE RACEMASE"/>
    <property type="match status" value="1"/>
</dbReference>
<dbReference type="PROSITE" id="PS00923">
    <property type="entry name" value="ASP_GLU_RACEMASE_1"/>
    <property type="match status" value="1"/>
</dbReference>
<keyword evidence="1" id="KW-0413">Isomerase</keyword>
<sequence>MKNSILSLLLVFVATTYSQNIKLQSTSKETARKGDIISTIINDTKSFYHIDFANYPSNDKTLPIGVFDSGTGGLTVLKAIINYDQNHNTNRESGSDGILDFNKESFIYLADQANMPYGNYALENKDDLLKEHIIKDAQFLLGNKYYSDYDDSSFNTDKKPVKVIVIACNTATAYGKEEIEVFLKKANSKIKIIGVIDAGVRGVLETLKKDEDAIIGVLATAGTVYSKGYENTILKFKDELGFLGKIEVFSQGGVGIAEAVDEDADYFIKNLKKPRQEYKGPTLDGDVRIDKALLDIYNFNYDDSKMLCDTKNADDCSILQINDPENYVRYHLITLLENIRKSKTKNKLKSIILGCTHYPYLINEITKVLNELYDYKSKDNIYLYRDFMIKEIKLVDPAVNTARELYDYLNQKSLFNPNGDLKNSEFYISVPNKDNKNTKIDAEQRFSYDYKYGRDSGEIQEYVKMVPFSRANISNDILTRLENQTPHVFQLIKSFNESNEKVKFLKEENKI</sequence>
<proteinExistence type="predicted"/>
<dbReference type="InterPro" id="IPR001920">
    <property type="entry name" value="Asp/Glu_race"/>
</dbReference>
<evidence type="ECO:0000313" key="3">
    <source>
        <dbReference type="Proteomes" id="UP000280368"/>
    </source>
</evidence>
<dbReference type="SUPFAM" id="SSF53681">
    <property type="entry name" value="Aspartate/glutamate racemase"/>
    <property type="match status" value="2"/>
</dbReference>
<dbReference type="InterPro" id="IPR033134">
    <property type="entry name" value="Asp/Glu_racemase_AS_2"/>
</dbReference>
<name>A0A3L9ZZZ0_9FLAO</name>
<dbReference type="PROSITE" id="PS00924">
    <property type="entry name" value="ASP_GLU_RACEMASE_2"/>
    <property type="match status" value="1"/>
</dbReference>
<protein>
    <submittedName>
        <fullName evidence="2">Asp/Glu/hydantoin racemase</fullName>
    </submittedName>
</protein>
<dbReference type="AlphaFoldDB" id="A0A3L9ZZZ0"/>
<reference evidence="2 3" key="1">
    <citation type="submission" date="2018-10" db="EMBL/GenBank/DDBJ databases">
        <title>Genomic Encyclopedia of Archaeal and Bacterial Type Strains, Phase II (KMG-II): from individual species to whole genera.</title>
        <authorList>
            <person name="Goeker M."/>
        </authorList>
    </citation>
    <scope>NUCLEOTIDE SEQUENCE [LARGE SCALE GENOMIC DNA]</scope>
    <source>
        <strain evidence="2 3">DSM 19727</strain>
    </source>
</reference>
<accession>A0A3L9ZZZ0</accession>
<evidence type="ECO:0000313" key="2">
    <source>
        <dbReference type="EMBL" id="RMA77684.1"/>
    </source>
</evidence>
<dbReference type="GO" id="GO:0009252">
    <property type="term" value="P:peptidoglycan biosynthetic process"/>
    <property type="evidence" value="ECO:0007669"/>
    <property type="project" value="TreeGrafter"/>
</dbReference>
<evidence type="ECO:0000256" key="1">
    <source>
        <dbReference type="ARBA" id="ARBA00023235"/>
    </source>
</evidence>
<gene>
    <name evidence="2" type="ORF">BC961_0025</name>
</gene>
<organism evidence="2 3">
    <name type="scientific">Flavobacterium weaverense</name>
    <dbReference type="NCBI Taxonomy" id="271156"/>
    <lineage>
        <taxon>Bacteria</taxon>
        <taxon>Pseudomonadati</taxon>
        <taxon>Bacteroidota</taxon>
        <taxon>Flavobacteriia</taxon>
        <taxon>Flavobacteriales</taxon>
        <taxon>Flavobacteriaceae</taxon>
        <taxon>Flavobacterium</taxon>
    </lineage>
</organism>
<dbReference type="InterPro" id="IPR018187">
    <property type="entry name" value="Asp/Glu_racemase_AS_1"/>
</dbReference>
<dbReference type="OrthoDB" id="9801055at2"/>
<dbReference type="GO" id="GO:0047661">
    <property type="term" value="F:amino-acid racemase activity"/>
    <property type="evidence" value="ECO:0007669"/>
    <property type="project" value="TreeGrafter"/>
</dbReference>
<dbReference type="Gene3D" id="3.40.50.1860">
    <property type="match status" value="2"/>
</dbReference>
<dbReference type="PANTHER" id="PTHR21198:SF3">
    <property type="entry name" value="GLUTAMATE RACEMASE"/>
    <property type="match status" value="1"/>
</dbReference>
<comment type="caution">
    <text evidence="2">The sequence shown here is derived from an EMBL/GenBank/DDBJ whole genome shotgun (WGS) entry which is preliminary data.</text>
</comment>
<dbReference type="Proteomes" id="UP000280368">
    <property type="component" value="Unassembled WGS sequence"/>
</dbReference>
<keyword evidence="3" id="KW-1185">Reference proteome</keyword>
<dbReference type="RefSeq" id="WP_121923834.1">
    <property type="nucleotide sequence ID" value="NZ_CBCSGA010000019.1"/>
</dbReference>
<dbReference type="EMBL" id="REFH01000007">
    <property type="protein sequence ID" value="RMA77684.1"/>
    <property type="molecule type" value="Genomic_DNA"/>
</dbReference>